<sequence>MSARLDRSPAETNREATHNGVTRPVLMVLMMILRQAARDGVIPATPEVSIAKQRHPRRRRLTRARPL</sequence>
<evidence type="ECO:0000256" key="1">
    <source>
        <dbReference type="SAM" id="MobiDB-lite"/>
    </source>
</evidence>
<evidence type="ECO:0000313" key="2">
    <source>
        <dbReference type="EMBL" id="GED09838.1"/>
    </source>
</evidence>
<name>A0A4Y4E2T2_CELCE</name>
<evidence type="ECO:0000313" key="3">
    <source>
        <dbReference type="Proteomes" id="UP000316659"/>
    </source>
</evidence>
<feature type="compositionally biased region" description="Basic residues" evidence="1">
    <location>
        <begin position="52"/>
        <end position="67"/>
    </location>
</feature>
<organism evidence="2 3">
    <name type="scientific">Cellulosimicrobium cellulans</name>
    <name type="common">Arthrobacter luteus</name>
    <dbReference type="NCBI Taxonomy" id="1710"/>
    <lineage>
        <taxon>Bacteria</taxon>
        <taxon>Bacillati</taxon>
        <taxon>Actinomycetota</taxon>
        <taxon>Actinomycetes</taxon>
        <taxon>Micrococcales</taxon>
        <taxon>Promicromonosporaceae</taxon>
        <taxon>Cellulosimicrobium</taxon>
    </lineage>
</organism>
<dbReference type="AlphaFoldDB" id="A0A4Y4E2T2"/>
<reference evidence="2 3" key="1">
    <citation type="submission" date="2019-06" db="EMBL/GenBank/DDBJ databases">
        <title>Whole genome shotgun sequence of Cellulosimicrobium cellulans NBRC 15516.</title>
        <authorList>
            <person name="Hosoyama A."/>
            <person name="Uohara A."/>
            <person name="Ohji S."/>
            <person name="Ichikawa N."/>
        </authorList>
    </citation>
    <scope>NUCLEOTIDE SEQUENCE [LARGE SCALE GENOMIC DNA]</scope>
    <source>
        <strain evidence="2 3">NBRC 15516</strain>
    </source>
</reference>
<proteinExistence type="predicted"/>
<dbReference type="EMBL" id="BJNZ01000009">
    <property type="protein sequence ID" value="GED09838.1"/>
    <property type="molecule type" value="Genomic_DNA"/>
</dbReference>
<accession>A0A4Y4E2T2</accession>
<comment type="caution">
    <text evidence="2">The sequence shown here is derived from an EMBL/GenBank/DDBJ whole genome shotgun (WGS) entry which is preliminary data.</text>
</comment>
<feature type="region of interest" description="Disordered" evidence="1">
    <location>
        <begin position="47"/>
        <end position="67"/>
    </location>
</feature>
<dbReference type="Proteomes" id="UP000316659">
    <property type="component" value="Unassembled WGS sequence"/>
</dbReference>
<feature type="compositionally biased region" description="Basic and acidic residues" evidence="1">
    <location>
        <begin position="1"/>
        <end position="17"/>
    </location>
</feature>
<feature type="region of interest" description="Disordered" evidence="1">
    <location>
        <begin position="1"/>
        <end position="21"/>
    </location>
</feature>
<protein>
    <submittedName>
        <fullName evidence="2">Uncharacterized protein</fullName>
    </submittedName>
</protein>
<gene>
    <name evidence="2" type="ORF">CCE02nite_18370</name>
</gene>